<organism evidence="13">
    <name type="scientific">uncultured Thermomicrobiales bacterium</name>
    <dbReference type="NCBI Taxonomy" id="1645740"/>
    <lineage>
        <taxon>Bacteria</taxon>
        <taxon>Pseudomonadati</taxon>
        <taxon>Thermomicrobiota</taxon>
        <taxon>Thermomicrobia</taxon>
        <taxon>Thermomicrobiales</taxon>
        <taxon>environmental samples</taxon>
    </lineage>
</organism>
<keyword evidence="6 11" id="KW-0548">Nucleotidyltransferase</keyword>
<evidence type="ECO:0000256" key="8">
    <source>
        <dbReference type="ARBA" id="ARBA00022840"/>
    </source>
</evidence>
<evidence type="ECO:0000256" key="4">
    <source>
        <dbReference type="ARBA" id="ARBA00022642"/>
    </source>
</evidence>
<dbReference type="GO" id="GO:0009435">
    <property type="term" value="P:NAD+ biosynthetic process"/>
    <property type="evidence" value="ECO:0007669"/>
    <property type="project" value="UniProtKB-UniRule"/>
</dbReference>
<dbReference type="HAMAP" id="MF_00244">
    <property type="entry name" value="NaMN_adenylyltr"/>
    <property type="match status" value="1"/>
</dbReference>
<comment type="catalytic activity">
    <reaction evidence="10 11">
        <text>nicotinate beta-D-ribonucleotide + ATP + H(+) = deamido-NAD(+) + diphosphate</text>
        <dbReference type="Rhea" id="RHEA:22860"/>
        <dbReference type="ChEBI" id="CHEBI:15378"/>
        <dbReference type="ChEBI" id="CHEBI:30616"/>
        <dbReference type="ChEBI" id="CHEBI:33019"/>
        <dbReference type="ChEBI" id="CHEBI:57502"/>
        <dbReference type="ChEBI" id="CHEBI:58437"/>
        <dbReference type="EC" id="2.7.7.18"/>
    </reaction>
</comment>
<dbReference type="Gene3D" id="3.40.50.620">
    <property type="entry name" value="HUPs"/>
    <property type="match status" value="1"/>
</dbReference>
<evidence type="ECO:0000256" key="6">
    <source>
        <dbReference type="ARBA" id="ARBA00022695"/>
    </source>
</evidence>
<dbReference type="PANTHER" id="PTHR39321:SF3">
    <property type="entry name" value="PHOSPHOPANTETHEINE ADENYLYLTRANSFERASE"/>
    <property type="match status" value="1"/>
</dbReference>
<feature type="domain" description="Cytidyltransferase-like" evidence="12">
    <location>
        <begin position="11"/>
        <end position="177"/>
    </location>
</feature>
<dbReference type="EMBL" id="CADCWG010000290">
    <property type="protein sequence ID" value="CAA9574486.1"/>
    <property type="molecule type" value="Genomic_DNA"/>
</dbReference>
<name>A0A6J4VBV1_9BACT</name>
<comment type="pathway">
    <text evidence="2 11">Cofactor biosynthesis; NAD(+) biosynthesis; deamido-NAD(+) from nicotinate D-ribonucleotide: step 1/1.</text>
</comment>
<dbReference type="GO" id="GO:0004515">
    <property type="term" value="F:nicotinate-nucleotide adenylyltransferase activity"/>
    <property type="evidence" value="ECO:0007669"/>
    <property type="project" value="UniProtKB-UniRule"/>
</dbReference>
<comment type="function">
    <text evidence="1 11">Catalyzes the reversible adenylation of nicotinate mononucleotide (NaMN) to nicotinic acid adenine dinucleotide (NaAD).</text>
</comment>
<dbReference type="NCBIfam" id="TIGR00482">
    <property type="entry name" value="nicotinate (nicotinamide) nucleotide adenylyltransferase"/>
    <property type="match status" value="1"/>
</dbReference>
<dbReference type="InterPro" id="IPR004821">
    <property type="entry name" value="Cyt_trans-like"/>
</dbReference>
<dbReference type="Pfam" id="PF01467">
    <property type="entry name" value="CTP_transf_like"/>
    <property type="match status" value="1"/>
</dbReference>
<keyword evidence="5 11" id="KW-0808">Transferase</keyword>
<evidence type="ECO:0000256" key="11">
    <source>
        <dbReference type="HAMAP-Rule" id="MF_00244"/>
    </source>
</evidence>
<keyword evidence="8 11" id="KW-0067">ATP-binding</keyword>
<evidence type="ECO:0000313" key="13">
    <source>
        <dbReference type="EMBL" id="CAA9574486.1"/>
    </source>
</evidence>
<dbReference type="UniPathway" id="UPA00253">
    <property type="reaction ID" value="UER00332"/>
</dbReference>
<dbReference type="CDD" id="cd02165">
    <property type="entry name" value="NMNAT"/>
    <property type="match status" value="1"/>
</dbReference>
<evidence type="ECO:0000256" key="5">
    <source>
        <dbReference type="ARBA" id="ARBA00022679"/>
    </source>
</evidence>
<dbReference type="InterPro" id="IPR014729">
    <property type="entry name" value="Rossmann-like_a/b/a_fold"/>
</dbReference>
<evidence type="ECO:0000256" key="9">
    <source>
        <dbReference type="ARBA" id="ARBA00023027"/>
    </source>
</evidence>
<dbReference type="EC" id="2.7.7.18" evidence="11"/>
<keyword evidence="7 11" id="KW-0547">Nucleotide-binding</keyword>
<evidence type="ECO:0000256" key="3">
    <source>
        <dbReference type="ARBA" id="ARBA00009014"/>
    </source>
</evidence>
<dbReference type="InterPro" id="IPR005248">
    <property type="entry name" value="NadD/NMNAT"/>
</dbReference>
<dbReference type="NCBIfam" id="NF000840">
    <property type="entry name" value="PRK00071.1-3"/>
    <property type="match status" value="1"/>
</dbReference>
<protein>
    <recommendedName>
        <fullName evidence="11">Probable nicotinate-nucleotide adenylyltransferase</fullName>
        <ecNumber evidence="11">2.7.7.18</ecNumber>
    </recommendedName>
    <alternativeName>
        <fullName evidence="11">Deamido-NAD(+) diphosphorylase</fullName>
    </alternativeName>
    <alternativeName>
        <fullName evidence="11">Deamido-NAD(+) pyrophosphorylase</fullName>
    </alternativeName>
    <alternativeName>
        <fullName evidence="11">Nicotinate mononucleotide adenylyltransferase</fullName>
        <shortName evidence="11">NaMN adenylyltransferase</shortName>
    </alternativeName>
</protein>
<reference evidence="13" key="1">
    <citation type="submission" date="2020-02" db="EMBL/GenBank/DDBJ databases">
        <authorList>
            <person name="Meier V. D."/>
        </authorList>
    </citation>
    <scope>NUCLEOTIDE SEQUENCE</scope>
    <source>
        <strain evidence="13">AVDCRST_MAG49</strain>
    </source>
</reference>
<dbReference type="GO" id="GO:0005524">
    <property type="term" value="F:ATP binding"/>
    <property type="evidence" value="ECO:0007669"/>
    <property type="project" value="UniProtKB-KW"/>
</dbReference>
<accession>A0A6J4VBV1</accession>
<evidence type="ECO:0000256" key="1">
    <source>
        <dbReference type="ARBA" id="ARBA00002324"/>
    </source>
</evidence>
<sequence>MASTSPPRIGILGGTFDPVHVGHLVAATELRHRLGLARVLFLPAGRPPHKPLQDLAPDADRLAMLELALAGEPGFSVEPFELGRRGPSYTADTLEALAPTLVPAEPVFLMGEDALRDLPTWHRPGRIVELARLGVATRPEVSVDLAVVVARVPAAAGRIDLVPVPQIGVSSRDLRRRVAAGEPIAYQVPPAVARYIADRDLYRPIRSGADDRHPRR</sequence>
<evidence type="ECO:0000256" key="7">
    <source>
        <dbReference type="ARBA" id="ARBA00022741"/>
    </source>
</evidence>
<comment type="similarity">
    <text evidence="3 11">Belongs to the NadD family.</text>
</comment>
<evidence type="ECO:0000256" key="10">
    <source>
        <dbReference type="ARBA" id="ARBA00048721"/>
    </source>
</evidence>
<dbReference type="AlphaFoldDB" id="A0A6J4VBV1"/>
<dbReference type="PANTHER" id="PTHR39321">
    <property type="entry name" value="NICOTINATE-NUCLEOTIDE ADENYLYLTRANSFERASE-RELATED"/>
    <property type="match status" value="1"/>
</dbReference>
<keyword evidence="4 11" id="KW-0662">Pyridine nucleotide biosynthesis</keyword>
<gene>
    <name evidence="11" type="primary">nadD</name>
    <name evidence="13" type="ORF">AVDCRST_MAG49-4015</name>
</gene>
<evidence type="ECO:0000256" key="2">
    <source>
        <dbReference type="ARBA" id="ARBA00005019"/>
    </source>
</evidence>
<keyword evidence="9 11" id="KW-0520">NAD</keyword>
<proteinExistence type="inferred from homology"/>
<dbReference type="SUPFAM" id="SSF52374">
    <property type="entry name" value="Nucleotidylyl transferase"/>
    <property type="match status" value="1"/>
</dbReference>
<evidence type="ECO:0000259" key="12">
    <source>
        <dbReference type="Pfam" id="PF01467"/>
    </source>
</evidence>